<dbReference type="InterPro" id="IPR036737">
    <property type="entry name" value="OmpA-like_sf"/>
</dbReference>
<dbReference type="PANTHER" id="PTHR30329:SF21">
    <property type="entry name" value="LIPOPROTEIN YIAD-RELATED"/>
    <property type="match status" value="1"/>
</dbReference>
<reference evidence="8 9" key="1">
    <citation type="journal article" date="2016" name="Appl. Environ. Microbiol.">
        <title>Lack of Overt Genome Reduction in the Bryostatin-Producing Bryozoan Symbiont "Candidatus Endobugula sertula".</title>
        <authorList>
            <person name="Miller I.J."/>
            <person name="Vanee N."/>
            <person name="Fong S.S."/>
            <person name="Lim-Fong G.E."/>
            <person name="Kwan J.C."/>
        </authorList>
    </citation>
    <scope>NUCLEOTIDE SEQUENCE [LARGE SCALE GENOMIC DNA]</scope>
    <source>
        <strain evidence="8">AB1-4</strain>
    </source>
</reference>
<dbReference type="SUPFAM" id="SSF103088">
    <property type="entry name" value="OmpA-like"/>
    <property type="match status" value="1"/>
</dbReference>
<keyword evidence="3" id="KW-0998">Cell outer membrane</keyword>
<proteinExistence type="predicted"/>
<dbReference type="PRINTS" id="PR01021">
    <property type="entry name" value="OMPADOMAIN"/>
</dbReference>
<evidence type="ECO:0000313" key="9">
    <source>
        <dbReference type="Proteomes" id="UP000242502"/>
    </source>
</evidence>
<evidence type="ECO:0000256" key="1">
    <source>
        <dbReference type="ARBA" id="ARBA00004442"/>
    </source>
</evidence>
<feature type="domain" description="OmpA-like" evidence="7">
    <location>
        <begin position="77"/>
        <end position="194"/>
    </location>
</feature>
<dbReference type="AlphaFoldDB" id="A0A1D2QPD6"/>
<evidence type="ECO:0000256" key="4">
    <source>
        <dbReference type="PROSITE-ProRule" id="PRU00473"/>
    </source>
</evidence>
<keyword evidence="2 4" id="KW-0472">Membrane</keyword>
<dbReference type="InterPro" id="IPR006664">
    <property type="entry name" value="OMP_bac"/>
</dbReference>
<dbReference type="Gene3D" id="3.30.1330.60">
    <property type="entry name" value="OmpA-like domain"/>
    <property type="match status" value="1"/>
</dbReference>
<dbReference type="Pfam" id="PF00691">
    <property type="entry name" value="OmpA"/>
    <property type="match status" value="1"/>
</dbReference>
<dbReference type="InterPro" id="IPR006690">
    <property type="entry name" value="OMPA-like_CS"/>
</dbReference>
<comment type="caution">
    <text evidence="8">The sequence shown here is derived from an EMBL/GenBank/DDBJ whole genome shotgun (WGS) entry which is preliminary data.</text>
</comment>
<dbReference type="PROSITE" id="PS51123">
    <property type="entry name" value="OMPA_2"/>
    <property type="match status" value="1"/>
</dbReference>
<dbReference type="Proteomes" id="UP000242502">
    <property type="component" value="Unassembled WGS sequence"/>
</dbReference>
<evidence type="ECO:0000313" key="8">
    <source>
        <dbReference type="EMBL" id="ODS23455.1"/>
    </source>
</evidence>
<evidence type="ECO:0000256" key="2">
    <source>
        <dbReference type="ARBA" id="ARBA00023136"/>
    </source>
</evidence>
<keyword evidence="6" id="KW-0732">Signal</keyword>
<dbReference type="EMBL" id="MDLC01000028">
    <property type="protein sequence ID" value="ODS23455.1"/>
    <property type="molecule type" value="Genomic_DNA"/>
</dbReference>
<evidence type="ECO:0000256" key="5">
    <source>
        <dbReference type="SAM" id="MobiDB-lite"/>
    </source>
</evidence>
<feature type="region of interest" description="Disordered" evidence="5">
    <location>
        <begin position="157"/>
        <end position="195"/>
    </location>
</feature>
<dbReference type="PANTHER" id="PTHR30329">
    <property type="entry name" value="STATOR ELEMENT OF FLAGELLAR MOTOR COMPLEX"/>
    <property type="match status" value="1"/>
</dbReference>
<dbReference type="InterPro" id="IPR050330">
    <property type="entry name" value="Bact_OuterMem_StrucFunc"/>
</dbReference>
<comment type="subcellular location">
    <subcellularLocation>
        <location evidence="1">Cell outer membrane</location>
    </subcellularLocation>
</comment>
<protein>
    <recommendedName>
        <fullName evidence="7">OmpA-like domain-containing protein</fullName>
    </recommendedName>
</protein>
<dbReference type="CDD" id="cd07185">
    <property type="entry name" value="OmpA_C-like"/>
    <property type="match status" value="1"/>
</dbReference>
<feature type="signal peptide" evidence="6">
    <location>
        <begin position="1"/>
        <end position="24"/>
    </location>
</feature>
<sequence length="195" mass="20493">MTTKRISLAAIALTSVLISAGASAHVSGGVLVSNSNGKAVLDGAGACIKVTDGSYDDKCHPKPKAKPAPAPQPAPVPEVQKIMLSSDTLFDTDSDVIKKNGKTALKELVVHIKLLSDAKINIVGHADDRGSDSYNQALSERRATSVKNYLVNRGVDASSMTTSGKGESFPIEPNTTKAGRQKNRRVEISITGIKK</sequence>
<evidence type="ECO:0000256" key="3">
    <source>
        <dbReference type="ARBA" id="ARBA00023237"/>
    </source>
</evidence>
<feature type="chain" id="PRO_5008906545" description="OmpA-like domain-containing protein" evidence="6">
    <location>
        <begin position="25"/>
        <end position="195"/>
    </location>
</feature>
<evidence type="ECO:0000259" key="7">
    <source>
        <dbReference type="PROSITE" id="PS51123"/>
    </source>
</evidence>
<organism evidence="8 9">
    <name type="scientific">Candidatus Endobugula sertula</name>
    <name type="common">Bugula neritina bacterial symbiont</name>
    <dbReference type="NCBI Taxonomy" id="62101"/>
    <lineage>
        <taxon>Bacteria</taxon>
        <taxon>Pseudomonadati</taxon>
        <taxon>Pseudomonadota</taxon>
        <taxon>Gammaproteobacteria</taxon>
        <taxon>Cellvibrionales</taxon>
        <taxon>Cellvibrionaceae</taxon>
        <taxon>Candidatus Endobugula</taxon>
    </lineage>
</organism>
<dbReference type="InterPro" id="IPR006665">
    <property type="entry name" value="OmpA-like"/>
</dbReference>
<accession>A0A1D2QPD6</accession>
<evidence type="ECO:0000256" key="6">
    <source>
        <dbReference type="SAM" id="SignalP"/>
    </source>
</evidence>
<dbReference type="GO" id="GO:0009279">
    <property type="term" value="C:cell outer membrane"/>
    <property type="evidence" value="ECO:0007669"/>
    <property type="project" value="UniProtKB-SubCell"/>
</dbReference>
<name>A0A1D2QPD6_9GAMM</name>
<gene>
    <name evidence="8" type="ORF">AB835_08835</name>
</gene>
<dbReference type="STRING" id="62101.AB835_08835"/>
<dbReference type="PROSITE" id="PS01068">
    <property type="entry name" value="OMPA_1"/>
    <property type="match status" value="1"/>
</dbReference>